<dbReference type="HOGENOM" id="CLU_000288_7_18_1"/>
<dbReference type="PANTHER" id="PTHR44329">
    <property type="entry name" value="SERINE/THREONINE-PROTEIN KINASE TNNI3K-RELATED"/>
    <property type="match status" value="1"/>
</dbReference>
<dbReference type="GO" id="GO:0004674">
    <property type="term" value="F:protein serine/threonine kinase activity"/>
    <property type="evidence" value="ECO:0007669"/>
    <property type="project" value="TreeGrafter"/>
</dbReference>
<dbReference type="SUPFAM" id="SSF56112">
    <property type="entry name" value="Protein kinase-like (PK-like)"/>
    <property type="match status" value="1"/>
</dbReference>
<dbReference type="InterPro" id="IPR011009">
    <property type="entry name" value="Kinase-like_dom_sf"/>
</dbReference>
<sequence length="296" mass="33423">MATSGVDVPRLDGRVQVIDRYAFAYGGYADIYCGVISDRNTVVAIKVFRDAHLKAQSPELQRKYAKRLNKEYRVWALLRHPNVLPLLGLIDHPSIPSTGIVAPRCSYGDLRSFFARQIRPAQAVNRLAIVIGVASGLAYVHENEVVHGDLTMNNILIELINGTFTPLLSDFGRSRVLEQAGYTTSIGNAVHRHMPPEILTVDDEHRSTKAFTQAADVWCFGMVMLETLTGKPPFFGMNELQAATAVAYKHEKPDQNRYPAFPHDNTCWQIMRECWHKDPSRRQEMCNLLQYLNAVR</sequence>
<dbReference type="InterPro" id="IPR008266">
    <property type="entry name" value="Tyr_kinase_AS"/>
</dbReference>
<evidence type="ECO:0000313" key="2">
    <source>
        <dbReference type="EMBL" id="KIK04452.1"/>
    </source>
</evidence>
<dbReference type="Pfam" id="PF07714">
    <property type="entry name" value="PK_Tyr_Ser-Thr"/>
    <property type="match status" value="1"/>
</dbReference>
<dbReference type="PROSITE" id="PS00109">
    <property type="entry name" value="PROTEIN_KINASE_TYR"/>
    <property type="match status" value="1"/>
</dbReference>
<dbReference type="EMBL" id="KN838569">
    <property type="protein sequence ID" value="KIK04452.1"/>
    <property type="molecule type" value="Genomic_DNA"/>
</dbReference>
<reference evidence="3" key="2">
    <citation type="submission" date="2015-01" db="EMBL/GenBank/DDBJ databases">
        <title>Evolutionary Origins and Diversification of the Mycorrhizal Mutualists.</title>
        <authorList>
            <consortium name="DOE Joint Genome Institute"/>
            <consortium name="Mycorrhizal Genomics Consortium"/>
            <person name="Kohler A."/>
            <person name="Kuo A."/>
            <person name="Nagy L.G."/>
            <person name="Floudas D."/>
            <person name="Copeland A."/>
            <person name="Barry K.W."/>
            <person name="Cichocki N."/>
            <person name="Veneault-Fourrey C."/>
            <person name="LaButti K."/>
            <person name="Lindquist E.A."/>
            <person name="Lipzen A."/>
            <person name="Lundell T."/>
            <person name="Morin E."/>
            <person name="Murat C."/>
            <person name="Riley R."/>
            <person name="Ohm R."/>
            <person name="Sun H."/>
            <person name="Tunlid A."/>
            <person name="Henrissat B."/>
            <person name="Grigoriev I.V."/>
            <person name="Hibbett D.S."/>
            <person name="Martin F."/>
        </authorList>
    </citation>
    <scope>NUCLEOTIDE SEQUENCE [LARGE SCALE GENOMIC DNA]</scope>
    <source>
        <strain evidence="3">LaAM-08-1</strain>
    </source>
</reference>
<dbReference type="STRING" id="1095629.A0A0C9Y2Z2"/>
<dbReference type="InterPro" id="IPR051681">
    <property type="entry name" value="Ser/Thr_Kinases-Pseudokinases"/>
</dbReference>
<organism evidence="2 3">
    <name type="scientific">Laccaria amethystina LaAM-08-1</name>
    <dbReference type="NCBI Taxonomy" id="1095629"/>
    <lineage>
        <taxon>Eukaryota</taxon>
        <taxon>Fungi</taxon>
        <taxon>Dikarya</taxon>
        <taxon>Basidiomycota</taxon>
        <taxon>Agaricomycotina</taxon>
        <taxon>Agaricomycetes</taxon>
        <taxon>Agaricomycetidae</taxon>
        <taxon>Agaricales</taxon>
        <taxon>Agaricineae</taxon>
        <taxon>Hydnangiaceae</taxon>
        <taxon>Laccaria</taxon>
    </lineage>
</organism>
<dbReference type="Gene3D" id="1.10.510.10">
    <property type="entry name" value="Transferase(Phosphotransferase) domain 1"/>
    <property type="match status" value="1"/>
</dbReference>
<dbReference type="InterPro" id="IPR000719">
    <property type="entry name" value="Prot_kinase_dom"/>
</dbReference>
<dbReference type="PROSITE" id="PS50011">
    <property type="entry name" value="PROTEIN_KINASE_DOM"/>
    <property type="match status" value="1"/>
</dbReference>
<keyword evidence="3" id="KW-1185">Reference proteome</keyword>
<dbReference type="AlphaFoldDB" id="A0A0C9Y2Z2"/>
<reference evidence="2 3" key="1">
    <citation type="submission" date="2014-04" db="EMBL/GenBank/DDBJ databases">
        <authorList>
            <consortium name="DOE Joint Genome Institute"/>
            <person name="Kuo A."/>
            <person name="Kohler A."/>
            <person name="Nagy L.G."/>
            <person name="Floudas D."/>
            <person name="Copeland A."/>
            <person name="Barry K.W."/>
            <person name="Cichocki N."/>
            <person name="Veneault-Fourrey C."/>
            <person name="LaButti K."/>
            <person name="Lindquist E.A."/>
            <person name="Lipzen A."/>
            <person name="Lundell T."/>
            <person name="Morin E."/>
            <person name="Murat C."/>
            <person name="Sun H."/>
            <person name="Tunlid A."/>
            <person name="Henrissat B."/>
            <person name="Grigoriev I.V."/>
            <person name="Hibbett D.S."/>
            <person name="Martin F."/>
            <person name="Nordberg H.P."/>
            <person name="Cantor M.N."/>
            <person name="Hua S.X."/>
        </authorList>
    </citation>
    <scope>NUCLEOTIDE SEQUENCE [LARGE SCALE GENOMIC DNA]</scope>
    <source>
        <strain evidence="2 3">LaAM-08-1</strain>
    </source>
</reference>
<evidence type="ECO:0000259" key="1">
    <source>
        <dbReference type="PROSITE" id="PS50011"/>
    </source>
</evidence>
<feature type="domain" description="Protein kinase" evidence="1">
    <location>
        <begin position="17"/>
        <end position="296"/>
    </location>
</feature>
<accession>A0A0C9Y2Z2</accession>
<dbReference type="InterPro" id="IPR001245">
    <property type="entry name" value="Ser-Thr/Tyr_kinase_cat_dom"/>
</dbReference>
<dbReference type="GO" id="GO:0005524">
    <property type="term" value="F:ATP binding"/>
    <property type="evidence" value="ECO:0007669"/>
    <property type="project" value="InterPro"/>
</dbReference>
<dbReference type="Proteomes" id="UP000054477">
    <property type="component" value="Unassembled WGS sequence"/>
</dbReference>
<evidence type="ECO:0000313" key="3">
    <source>
        <dbReference type="Proteomes" id="UP000054477"/>
    </source>
</evidence>
<dbReference type="OrthoDB" id="3260205at2759"/>
<gene>
    <name evidence="2" type="ORF">K443DRAFT_416742</name>
</gene>
<proteinExistence type="predicted"/>
<name>A0A0C9Y2Z2_9AGAR</name>
<protein>
    <recommendedName>
        <fullName evidence="1">Protein kinase domain-containing protein</fullName>
    </recommendedName>
</protein>